<dbReference type="InterPro" id="IPR031107">
    <property type="entry name" value="Small_HSP"/>
</dbReference>
<evidence type="ECO:0000256" key="1">
    <source>
        <dbReference type="PROSITE-ProRule" id="PRU00285"/>
    </source>
</evidence>
<sequence length="180" mass="20118">MAKEKRSFFGKIMGGDEPAQQVNVSTEQYVQPLQTVQDIEEEQVLAEVDDSQGLEIDAPSQANADEEWMSDYEGTLNIDLYQTRDNVIIKSTIAGVKSENLDITIANDMVTIKGERVKEEKIPAEDYFYQECYWGGFSRSVILPVDIDSEHVEADLKDGILTVILPKAAKAKTKKIKVNG</sequence>
<dbReference type="EMBL" id="VMFF01000053">
    <property type="protein sequence ID" value="TSC65298.1"/>
    <property type="molecule type" value="Genomic_DNA"/>
</dbReference>
<protein>
    <recommendedName>
        <fullName evidence="3">SHSP domain-containing protein</fullName>
    </recommendedName>
</protein>
<dbReference type="PROSITE" id="PS01031">
    <property type="entry name" value="SHSP"/>
    <property type="match status" value="1"/>
</dbReference>
<organism evidence="4 5">
    <name type="scientific">Candidatus Doudnabacteria bacterium Gr01-1014_77</name>
    <dbReference type="NCBI Taxonomy" id="2017133"/>
    <lineage>
        <taxon>Bacteria</taxon>
        <taxon>Candidatus Doudnaibacteriota</taxon>
    </lineage>
</organism>
<dbReference type="Gene3D" id="2.60.40.790">
    <property type="match status" value="1"/>
</dbReference>
<dbReference type="AlphaFoldDB" id="A0A554JAB1"/>
<evidence type="ECO:0000259" key="3">
    <source>
        <dbReference type="PROSITE" id="PS01031"/>
    </source>
</evidence>
<dbReference type="PANTHER" id="PTHR11527">
    <property type="entry name" value="HEAT-SHOCK PROTEIN 20 FAMILY MEMBER"/>
    <property type="match status" value="1"/>
</dbReference>
<proteinExistence type="inferred from homology"/>
<evidence type="ECO:0000313" key="5">
    <source>
        <dbReference type="Proteomes" id="UP000319613"/>
    </source>
</evidence>
<accession>A0A554JAB1</accession>
<dbReference type="CDD" id="cd06464">
    <property type="entry name" value="ACD_sHsps-like"/>
    <property type="match status" value="1"/>
</dbReference>
<dbReference type="Proteomes" id="UP000319613">
    <property type="component" value="Unassembled WGS sequence"/>
</dbReference>
<evidence type="ECO:0000313" key="4">
    <source>
        <dbReference type="EMBL" id="TSC65298.1"/>
    </source>
</evidence>
<feature type="domain" description="SHSP" evidence="3">
    <location>
        <begin position="69"/>
        <end position="180"/>
    </location>
</feature>
<evidence type="ECO:0000256" key="2">
    <source>
        <dbReference type="RuleBase" id="RU003616"/>
    </source>
</evidence>
<dbReference type="SUPFAM" id="SSF49764">
    <property type="entry name" value="HSP20-like chaperones"/>
    <property type="match status" value="1"/>
</dbReference>
<dbReference type="InterPro" id="IPR002068">
    <property type="entry name" value="A-crystallin/Hsp20_dom"/>
</dbReference>
<comment type="caution">
    <text evidence="4">The sequence shown here is derived from an EMBL/GenBank/DDBJ whole genome shotgun (WGS) entry which is preliminary data.</text>
</comment>
<dbReference type="Pfam" id="PF00011">
    <property type="entry name" value="HSP20"/>
    <property type="match status" value="1"/>
</dbReference>
<dbReference type="InterPro" id="IPR008978">
    <property type="entry name" value="HSP20-like_chaperone"/>
</dbReference>
<name>A0A554JAB1_9BACT</name>
<gene>
    <name evidence="4" type="ORF">G01um101477_537</name>
</gene>
<reference evidence="4 5" key="1">
    <citation type="submission" date="2017-07" db="EMBL/GenBank/DDBJ databases">
        <title>Mechanisms for carbon and nitrogen cycling indicate functional differentiation within the Candidate Phyla Radiation.</title>
        <authorList>
            <person name="Danczak R.E."/>
            <person name="Johnston M.D."/>
            <person name="Kenah C."/>
            <person name="Slattery M."/>
            <person name="Wrighton K.C."/>
            <person name="Wilkins M.J."/>
        </authorList>
    </citation>
    <scope>NUCLEOTIDE SEQUENCE [LARGE SCALE GENOMIC DNA]</scope>
    <source>
        <strain evidence="4">Gr01-1014_77</strain>
    </source>
</reference>
<comment type="similarity">
    <text evidence="1 2">Belongs to the small heat shock protein (HSP20) family.</text>
</comment>